<feature type="region of interest" description="Disordered" evidence="1">
    <location>
        <begin position="75"/>
        <end position="97"/>
    </location>
</feature>
<evidence type="ECO:0000256" key="1">
    <source>
        <dbReference type="SAM" id="MobiDB-lite"/>
    </source>
</evidence>
<protein>
    <submittedName>
        <fullName evidence="2">Uncharacterized protein</fullName>
    </submittedName>
</protein>
<keyword evidence="3" id="KW-1185">Reference proteome</keyword>
<proteinExistence type="predicted"/>
<feature type="compositionally biased region" description="Basic residues" evidence="1">
    <location>
        <begin position="221"/>
        <end position="230"/>
    </location>
</feature>
<accession>A0A9P6CY36</accession>
<feature type="region of interest" description="Disordered" evidence="1">
    <location>
        <begin position="202"/>
        <end position="409"/>
    </location>
</feature>
<organism evidence="2 3">
    <name type="scientific">Pholiota conissans</name>
    <dbReference type="NCBI Taxonomy" id="109636"/>
    <lineage>
        <taxon>Eukaryota</taxon>
        <taxon>Fungi</taxon>
        <taxon>Dikarya</taxon>
        <taxon>Basidiomycota</taxon>
        <taxon>Agaricomycotina</taxon>
        <taxon>Agaricomycetes</taxon>
        <taxon>Agaricomycetidae</taxon>
        <taxon>Agaricales</taxon>
        <taxon>Agaricineae</taxon>
        <taxon>Strophariaceae</taxon>
        <taxon>Pholiota</taxon>
    </lineage>
</organism>
<name>A0A9P6CY36_9AGAR</name>
<evidence type="ECO:0000313" key="2">
    <source>
        <dbReference type="EMBL" id="KAF9483652.1"/>
    </source>
</evidence>
<comment type="caution">
    <text evidence="2">The sequence shown here is derived from an EMBL/GenBank/DDBJ whole genome shotgun (WGS) entry which is preliminary data.</text>
</comment>
<feature type="compositionally biased region" description="Acidic residues" evidence="1">
    <location>
        <begin position="205"/>
        <end position="215"/>
    </location>
</feature>
<reference evidence="2" key="1">
    <citation type="submission" date="2020-11" db="EMBL/GenBank/DDBJ databases">
        <authorList>
            <consortium name="DOE Joint Genome Institute"/>
            <person name="Ahrendt S."/>
            <person name="Riley R."/>
            <person name="Andreopoulos W."/>
            <person name="Labutti K."/>
            <person name="Pangilinan J."/>
            <person name="Ruiz-Duenas F.J."/>
            <person name="Barrasa J.M."/>
            <person name="Sanchez-Garcia M."/>
            <person name="Camarero S."/>
            <person name="Miyauchi S."/>
            <person name="Serrano A."/>
            <person name="Linde D."/>
            <person name="Babiker R."/>
            <person name="Drula E."/>
            <person name="Ayuso-Fernandez I."/>
            <person name="Pacheco R."/>
            <person name="Padilla G."/>
            <person name="Ferreira P."/>
            <person name="Barriuso J."/>
            <person name="Kellner H."/>
            <person name="Castanera R."/>
            <person name="Alfaro M."/>
            <person name="Ramirez L."/>
            <person name="Pisabarro A.G."/>
            <person name="Kuo A."/>
            <person name="Tritt A."/>
            <person name="Lipzen A."/>
            <person name="He G."/>
            <person name="Yan M."/>
            <person name="Ng V."/>
            <person name="Cullen D."/>
            <person name="Martin F."/>
            <person name="Rosso M.-N."/>
            <person name="Henrissat B."/>
            <person name="Hibbett D."/>
            <person name="Martinez A.T."/>
            <person name="Grigoriev I.V."/>
        </authorList>
    </citation>
    <scope>NUCLEOTIDE SEQUENCE</scope>
    <source>
        <strain evidence="2">CIRM-BRFM 674</strain>
    </source>
</reference>
<dbReference type="AlphaFoldDB" id="A0A9P6CY36"/>
<feature type="compositionally biased region" description="Pro residues" evidence="1">
    <location>
        <begin position="333"/>
        <end position="344"/>
    </location>
</feature>
<evidence type="ECO:0000313" key="3">
    <source>
        <dbReference type="Proteomes" id="UP000807469"/>
    </source>
</evidence>
<sequence length="409" mass="45443">MTADVLDAVLNADPSTPRDQFLWDVLAAVDVDPNFFALPQEELRGDQSILYERIEPPPPAQRRRRISFVEDPNETFREYDPSSRGVRPPMPEPPHRFEDREMTATIVHYPNGAVYMMPPVVADNLLQEVALIQNTADDEHVQIPNIPSPRWDGIPMLSVDYPGDSFRGWFHERNAEAQRYKDAVEKWNDEVRQYWERYPRREGEFETQEEADAQEAELPRRRQLRPRRRTPPPEPSSSSRVLPPSLSRKQNKKRPAPTDDDADEMKDGTSAEGAAAARAAKRPRLVIRLPPAASTRARTPSEAPAAATLAFPDPDGLFSLSPLTPHSSQACSSPPPPPAPPAVPLPTARGKGRARGGAGSASPAKPSRKQATEIRPNPARSNKRKVAAPPPEGVRRSERVKSRALKAAA</sequence>
<feature type="compositionally biased region" description="Low complexity" evidence="1">
    <location>
        <begin position="236"/>
        <end position="248"/>
    </location>
</feature>
<dbReference type="EMBL" id="MU155151">
    <property type="protein sequence ID" value="KAF9483652.1"/>
    <property type="molecule type" value="Genomic_DNA"/>
</dbReference>
<gene>
    <name evidence="2" type="ORF">BDN70DRAFT_929003</name>
</gene>
<dbReference type="Proteomes" id="UP000807469">
    <property type="component" value="Unassembled WGS sequence"/>
</dbReference>